<proteinExistence type="inferred from homology"/>
<dbReference type="InterPro" id="IPR050205">
    <property type="entry name" value="CDPK_Ser/Thr_kinases"/>
</dbReference>
<sequence length="185" mass="20402">MLSGQVPFQSHDRSLTCTSAVEIMKKIKKGDFSFEGEAWKNVSQEAKDLIQGLLTVDPNKRLKMSGLRYNEWLQDGSQLSSNPLMTPDILGSSGAAVHTCVKATFHAFNKYKREGFCLQNVDKAPLAKRRKMKKTSTSTETRSSSSESSHSSSSHSHGKTTPTKMLQPSNPADSGNPETLFQFSE</sequence>
<feature type="region of interest" description="Disordered" evidence="7">
    <location>
        <begin position="127"/>
        <end position="185"/>
    </location>
</feature>
<dbReference type="PANTHER" id="PTHR24349">
    <property type="entry name" value="SERINE/THREONINE-PROTEIN KINASE"/>
    <property type="match status" value="1"/>
</dbReference>
<feature type="domain" description="Protein kinase" evidence="8">
    <location>
        <begin position="1"/>
        <end position="73"/>
    </location>
</feature>
<evidence type="ECO:0000256" key="4">
    <source>
        <dbReference type="ARBA" id="ARBA00022741"/>
    </source>
</evidence>
<keyword evidence="2" id="KW-0723">Serine/threonine-protein kinase</keyword>
<dbReference type="InterPro" id="IPR000719">
    <property type="entry name" value="Prot_kinase_dom"/>
</dbReference>
<organism evidence="9">
    <name type="scientific">Castor canadensis</name>
    <name type="common">American beaver</name>
    <dbReference type="NCBI Taxonomy" id="51338"/>
    <lineage>
        <taxon>Eukaryota</taxon>
        <taxon>Metazoa</taxon>
        <taxon>Chordata</taxon>
        <taxon>Craniata</taxon>
        <taxon>Vertebrata</taxon>
        <taxon>Euteleostomi</taxon>
        <taxon>Mammalia</taxon>
        <taxon>Eutheria</taxon>
        <taxon>Euarchontoglires</taxon>
        <taxon>Glires</taxon>
        <taxon>Rodentia</taxon>
        <taxon>Castorimorpha</taxon>
        <taxon>Castoridae</taxon>
        <taxon>Castor</taxon>
    </lineage>
</organism>
<reference evidence="9 10" key="1">
    <citation type="submission" date="2025-04" db="UniProtKB">
        <authorList>
            <consortium name="RefSeq"/>
        </authorList>
    </citation>
    <scope>IDENTIFICATION</scope>
    <source>
        <tissue evidence="9 10">Leukocyte</tissue>
    </source>
</reference>
<keyword evidence="4" id="KW-0547">Nucleotide-binding</keyword>
<keyword evidence="5" id="KW-0418">Kinase</keyword>
<dbReference type="Pfam" id="PF00069">
    <property type="entry name" value="Pkinase"/>
    <property type="match status" value="1"/>
</dbReference>
<dbReference type="KEGG" id="ccan:109699262"/>
<evidence type="ECO:0000313" key="9">
    <source>
        <dbReference type="RefSeq" id="XP_020039518.1"/>
    </source>
</evidence>
<evidence type="ECO:0000256" key="5">
    <source>
        <dbReference type="ARBA" id="ARBA00022777"/>
    </source>
</evidence>
<gene>
    <name evidence="9 10" type="primary">LOC109699262</name>
</gene>
<dbReference type="GO" id="GO:0004674">
    <property type="term" value="F:protein serine/threonine kinase activity"/>
    <property type="evidence" value="ECO:0007669"/>
    <property type="project" value="UniProtKB-KW"/>
</dbReference>
<evidence type="ECO:0000256" key="1">
    <source>
        <dbReference type="ARBA" id="ARBA00006692"/>
    </source>
</evidence>
<evidence type="ECO:0000256" key="2">
    <source>
        <dbReference type="ARBA" id="ARBA00022527"/>
    </source>
</evidence>
<dbReference type="RefSeq" id="XP_020039585.1">
    <property type="nucleotide sequence ID" value="XM_020183996.1"/>
</dbReference>
<feature type="compositionally biased region" description="Polar residues" evidence="7">
    <location>
        <begin position="166"/>
        <end position="185"/>
    </location>
</feature>
<feature type="compositionally biased region" description="Low complexity" evidence="7">
    <location>
        <begin position="135"/>
        <end position="164"/>
    </location>
</feature>
<dbReference type="RefSeq" id="XP_020039518.1">
    <property type="nucleotide sequence ID" value="XM_020183929.1"/>
</dbReference>
<evidence type="ECO:0000256" key="6">
    <source>
        <dbReference type="ARBA" id="ARBA00022840"/>
    </source>
</evidence>
<dbReference type="SUPFAM" id="SSF56112">
    <property type="entry name" value="Protein kinase-like (PK-like)"/>
    <property type="match status" value="1"/>
</dbReference>
<evidence type="ECO:0000259" key="8">
    <source>
        <dbReference type="PROSITE" id="PS50011"/>
    </source>
</evidence>
<evidence type="ECO:0000256" key="3">
    <source>
        <dbReference type="ARBA" id="ARBA00022679"/>
    </source>
</evidence>
<keyword evidence="3" id="KW-0808">Transferase</keyword>
<evidence type="ECO:0000256" key="7">
    <source>
        <dbReference type="SAM" id="MobiDB-lite"/>
    </source>
</evidence>
<dbReference type="OrthoDB" id="6764942at2759"/>
<accession>A0A8B7W6H7</accession>
<dbReference type="PROSITE" id="PS50011">
    <property type="entry name" value="PROTEIN_KINASE_DOM"/>
    <property type="match status" value="1"/>
</dbReference>
<protein>
    <submittedName>
        <fullName evidence="9 10">Ribosomal protein S6 kinase alpha-5-like</fullName>
    </submittedName>
</protein>
<comment type="similarity">
    <text evidence="1">Belongs to the protein kinase superfamily. CAMK Ser/Thr protein kinase family.</text>
</comment>
<dbReference type="Gene3D" id="1.10.510.10">
    <property type="entry name" value="Transferase(Phosphotransferase) domain 1"/>
    <property type="match status" value="1"/>
</dbReference>
<name>A0A8B7W6H7_CASCN</name>
<dbReference type="GO" id="GO:0005524">
    <property type="term" value="F:ATP binding"/>
    <property type="evidence" value="ECO:0007669"/>
    <property type="project" value="UniProtKB-KW"/>
</dbReference>
<keyword evidence="6" id="KW-0067">ATP-binding</keyword>
<evidence type="ECO:0000313" key="10">
    <source>
        <dbReference type="RefSeq" id="XP_020039585.1"/>
    </source>
</evidence>
<dbReference type="AlphaFoldDB" id="A0A8B7W6H7"/>
<dbReference type="InterPro" id="IPR011009">
    <property type="entry name" value="Kinase-like_dom_sf"/>
</dbReference>